<keyword evidence="6" id="KW-1185">Reference proteome</keyword>
<dbReference type="Proteomes" id="UP000184520">
    <property type="component" value="Unassembled WGS sequence"/>
</dbReference>
<dbReference type="OrthoDB" id="5918649at2"/>
<dbReference type="SMART" id="SM00248">
    <property type="entry name" value="ANK"/>
    <property type="match status" value="5"/>
</dbReference>
<dbReference type="PANTHER" id="PTHR24126:SF14">
    <property type="entry name" value="ANK_REP_REGION DOMAIN-CONTAINING PROTEIN"/>
    <property type="match status" value="1"/>
</dbReference>
<dbReference type="PROSITE" id="PS51257">
    <property type="entry name" value="PROKAR_LIPOPROTEIN"/>
    <property type="match status" value="1"/>
</dbReference>
<feature type="repeat" description="ANK" evidence="3">
    <location>
        <begin position="56"/>
        <end position="88"/>
    </location>
</feature>
<dbReference type="Gene3D" id="1.25.40.20">
    <property type="entry name" value="Ankyrin repeat-containing domain"/>
    <property type="match status" value="2"/>
</dbReference>
<dbReference type="SUPFAM" id="SSF48403">
    <property type="entry name" value="Ankyrin repeat"/>
    <property type="match status" value="1"/>
</dbReference>
<proteinExistence type="predicted"/>
<evidence type="ECO:0000313" key="5">
    <source>
        <dbReference type="EMBL" id="SHG41573.1"/>
    </source>
</evidence>
<dbReference type="PANTHER" id="PTHR24126">
    <property type="entry name" value="ANKYRIN REPEAT, PH AND SEC7 DOMAIN CONTAINING PROTEIN SECG-RELATED"/>
    <property type="match status" value="1"/>
</dbReference>
<evidence type="ECO:0000313" key="6">
    <source>
        <dbReference type="Proteomes" id="UP000184520"/>
    </source>
</evidence>
<organism evidence="5 6">
    <name type="scientific">Marisediminitalea aggregata</name>
    <dbReference type="NCBI Taxonomy" id="634436"/>
    <lineage>
        <taxon>Bacteria</taxon>
        <taxon>Pseudomonadati</taxon>
        <taxon>Pseudomonadota</taxon>
        <taxon>Gammaproteobacteria</taxon>
        <taxon>Alteromonadales</taxon>
        <taxon>Alteromonadaceae</taxon>
        <taxon>Marisediminitalea</taxon>
    </lineage>
</organism>
<feature type="compositionally biased region" description="Polar residues" evidence="4">
    <location>
        <begin position="387"/>
        <end position="396"/>
    </location>
</feature>
<evidence type="ECO:0000256" key="2">
    <source>
        <dbReference type="ARBA" id="ARBA00023043"/>
    </source>
</evidence>
<dbReference type="EMBL" id="FQWD01000003">
    <property type="protein sequence ID" value="SHG41573.1"/>
    <property type="molecule type" value="Genomic_DNA"/>
</dbReference>
<feature type="repeat" description="ANK" evidence="3">
    <location>
        <begin position="158"/>
        <end position="190"/>
    </location>
</feature>
<keyword evidence="2 3" id="KW-0040">ANK repeat</keyword>
<reference evidence="6" key="1">
    <citation type="submission" date="2016-11" db="EMBL/GenBank/DDBJ databases">
        <authorList>
            <person name="Varghese N."/>
            <person name="Submissions S."/>
        </authorList>
    </citation>
    <scope>NUCLEOTIDE SEQUENCE [LARGE SCALE GENOMIC DNA]</scope>
    <source>
        <strain evidence="6">CGMCC 1.8995</strain>
    </source>
</reference>
<accession>A0A1M5JNL9</accession>
<dbReference type="PRINTS" id="PR01415">
    <property type="entry name" value="ANKYRIN"/>
</dbReference>
<feature type="repeat" description="ANK" evidence="3">
    <location>
        <begin position="191"/>
        <end position="223"/>
    </location>
</feature>
<name>A0A1M5JNL9_9ALTE</name>
<keyword evidence="1" id="KW-0677">Repeat</keyword>
<gene>
    <name evidence="5" type="ORF">SAMN05216361_2166</name>
</gene>
<dbReference type="PROSITE" id="PS50297">
    <property type="entry name" value="ANK_REP_REGION"/>
    <property type="match status" value="5"/>
</dbReference>
<dbReference type="AlphaFoldDB" id="A0A1M5JNL9"/>
<dbReference type="STRING" id="634436.SAMN05216361_2166"/>
<feature type="region of interest" description="Disordered" evidence="4">
    <location>
        <begin position="333"/>
        <end position="356"/>
    </location>
</feature>
<evidence type="ECO:0000256" key="3">
    <source>
        <dbReference type="PROSITE-ProRule" id="PRU00023"/>
    </source>
</evidence>
<dbReference type="Pfam" id="PF12796">
    <property type="entry name" value="Ank_2"/>
    <property type="match status" value="2"/>
</dbReference>
<feature type="repeat" description="ANK" evidence="3">
    <location>
        <begin position="124"/>
        <end position="156"/>
    </location>
</feature>
<dbReference type="Pfam" id="PF13637">
    <property type="entry name" value="Ank_4"/>
    <property type="match status" value="1"/>
</dbReference>
<feature type="region of interest" description="Disordered" evidence="4">
    <location>
        <begin position="376"/>
        <end position="396"/>
    </location>
</feature>
<feature type="compositionally biased region" description="Low complexity" evidence="4">
    <location>
        <begin position="340"/>
        <end position="350"/>
    </location>
</feature>
<dbReference type="RefSeq" id="WP_073322217.1">
    <property type="nucleotide sequence ID" value="NZ_FQWD01000003.1"/>
</dbReference>
<feature type="compositionally biased region" description="Low complexity" evidence="4">
    <location>
        <begin position="376"/>
        <end position="386"/>
    </location>
</feature>
<dbReference type="InterPro" id="IPR002110">
    <property type="entry name" value="Ankyrin_rpt"/>
</dbReference>
<protein>
    <submittedName>
        <fullName evidence="5">Ankyrin repeat</fullName>
    </submittedName>
</protein>
<evidence type="ECO:0000256" key="1">
    <source>
        <dbReference type="ARBA" id="ARBA00022737"/>
    </source>
</evidence>
<feature type="repeat" description="ANK" evidence="3">
    <location>
        <begin position="92"/>
        <end position="124"/>
    </location>
</feature>
<sequence>MSERLTLIVIVLLLSFGCKSTLTEIDRKLIAASITNKEAVMLALDDGANVDAVDENGDGAIYNATSSGRLDIVKLLVENGASFQKPRKSMFRETSVLHIASQNGDLALIEFFLDNGMNINMTVDGETPLLKAVSSNRVDAVKYLIAKGADVNGNPKKAGMLPLHEAAKLGNLNMVWLLFNAGANIHINQGTYGTPLYQAVINGKIEIAKQLIDLGANVNASIDATYRHKRYFYDVTPYDMALFEIKWLQQFLVRQPNVSEEIKKYENLIEYIDFVGGKALAHERHEERIKEKARRRELWSNIGTTLGETLKATAIALNSSEFQNAVIQISHSASQEDAPTSNSNVTSTNNAGIRNENYNNQESQTATLEINQSVNQNSVSNPNRNPGQSFNGVAKTSSIGSHDTGLCEYLKGQSEIDHKAYLAEVNEKRETTDFSKIEEAREFDRFYAQKTEEYNAKVRRMCPGIDSESSAAVQ</sequence>
<dbReference type="InterPro" id="IPR036770">
    <property type="entry name" value="Ankyrin_rpt-contain_sf"/>
</dbReference>
<dbReference type="PROSITE" id="PS50088">
    <property type="entry name" value="ANK_REPEAT"/>
    <property type="match status" value="5"/>
</dbReference>
<evidence type="ECO:0000256" key="4">
    <source>
        <dbReference type="SAM" id="MobiDB-lite"/>
    </source>
</evidence>